<reference evidence="1 2" key="1">
    <citation type="submission" date="2020-09" db="EMBL/GenBank/DDBJ databases">
        <title>Genome seq and assembly of Chryseobacterium sp.</title>
        <authorList>
            <person name="Chhetri G."/>
        </authorList>
    </citation>
    <scope>NUCLEOTIDE SEQUENCE [LARGE SCALE GENOMIC DNA]</scope>
    <source>
        <strain evidence="1 2">GCR10</strain>
    </source>
</reference>
<sequence length="352" mass="41483">MNGTDKLINMVETQNKDFKEYFVESCLFIKPEFVEKRAAEMLNIIEKKEKLPVRFSRKLGGVYYSDGKKVGAKNNKYKNNAQKLIENNLIHRDTSISVFFDGTGNQTLVKKIHEYTSHLISSGSYSHIINYTISHVWGEVTNPLYFSSLWNIVIIPDYLNYIMDKPEHQDKRNSEIKNLIKALCIELYNPNHLLPKGLNIQNVTQEYHDIAKKMIDEKKISFIEVRKEILAEEKKEEKLSETAIIKSDEFLSKNKEFIFGKLAEIKELNLDMVILPILLDKVICKDFFGLDYAVLQNKSEEKKERYYSKDFFKDSNGTEYQITNHWFFKQRELFSEWHNKLVEKYSNEIIIQ</sequence>
<keyword evidence="2" id="KW-1185">Reference proteome</keyword>
<comment type="caution">
    <text evidence="1">The sequence shown here is derived from an EMBL/GenBank/DDBJ whole genome shotgun (WGS) entry which is preliminary data.</text>
</comment>
<protein>
    <recommendedName>
        <fullName evidence="3">DUF2235 domain-containing protein</fullName>
    </recommendedName>
</protein>
<organism evidence="1 2">
    <name type="scientific">Chryseobacterium caseinilyticum</name>
    <dbReference type="NCBI Taxonomy" id="2771428"/>
    <lineage>
        <taxon>Bacteria</taxon>
        <taxon>Pseudomonadati</taxon>
        <taxon>Bacteroidota</taxon>
        <taxon>Flavobacteriia</taxon>
        <taxon>Flavobacteriales</taxon>
        <taxon>Weeksellaceae</taxon>
        <taxon>Chryseobacterium group</taxon>
        <taxon>Chryseobacterium</taxon>
    </lineage>
</organism>
<name>A0ABR8Z8B3_9FLAO</name>
<evidence type="ECO:0000313" key="2">
    <source>
        <dbReference type="Proteomes" id="UP000637299"/>
    </source>
</evidence>
<gene>
    <name evidence="1" type="ORF">IC610_03345</name>
</gene>
<dbReference type="EMBL" id="JACYFS010000001">
    <property type="protein sequence ID" value="MBD8081456.1"/>
    <property type="molecule type" value="Genomic_DNA"/>
</dbReference>
<evidence type="ECO:0000313" key="1">
    <source>
        <dbReference type="EMBL" id="MBD8081456.1"/>
    </source>
</evidence>
<accession>A0ABR8Z8B3</accession>
<dbReference type="RefSeq" id="WP_056080077.1">
    <property type="nucleotide sequence ID" value="NZ_JACYFS010000001.1"/>
</dbReference>
<evidence type="ECO:0008006" key="3">
    <source>
        <dbReference type="Google" id="ProtNLM"/>
    </source>
</evidence>
<proteinExistence type="predicted"/>
<dbReference type="Proteomes" id="UP000637299">
    <property type="component" value="Unassembled WGS sequence"/>
</dbReference>